<evidence type="ECO:0000259" key="1">
    <source>
        <dbReference type="Pfam" id="PF00535"/>
    </source>
</evidence>
<evidence type="ECO:0000313" key="3">
    <source>
        <dbReference type="Proteomes" id="UP000178870"/>
    </source>
</evidence>
<proteinExistence type="predicted"/>
<dbReference type="CDD" id="cd02511">
    <property type="entry name" value="Beta4Glucosyltransferase"/>
    <property type="match status" value="1"/>
</dbReference>
<dbReference type="Gene3D" id="3.90.550.10">
    <property type="entry name" value="Spore Coat Polysaccharide Biosynthesis Protein SpsA, Chain A"/>
    <property type="match status" value="1"/>
</dbReference>
<dbReference type="InterPro" id="IPR001173">
    <property type="entry name" value="Glyco_trans_2-like"/>
</dbReference>
<sequence length="246" mass="28280">MISAIVLTKNEEERISGCLESLSWCNEIIVIDDNSTDNTRVLAKEFGARVYIRNLGDDFASQRNFGLRKARGEWVLFIDADERVPVDLINEINSEFKNPKAEGYLIKRQDIFMGKKMVGGEWGETWLLRLARAGKGRWRRRVHETWKVAGRVSKMHSPLLHSPSESLSEVLGKINRYSTLHTESNQEEGKKSGLTKIIFMPLLKFIINFIVKSGYKDGVHGFVFATLMSFHSFLAWTKLWVKQELE</sequence>
<reference evidence="2 3" key="1">
    <citation type="journal article" date="2016" name="Nat. Commun.">
        <title>Thousands of microbial genomes shed light on interconnected biogeochemical processes in an aquifer system.</title>
        <authorList>
            <person name="Anantharaman K."/>
            <person name="Brown C.T."/>
            <person name="Hug L.A."/>
            <person name="Sharon I."/>
            <person name="Castelle C.J."/>
            <person name="Probst A.J."/>
            <person name="Thomas B.C."/>
            <person name="Singh A."/>
            <person name="Wilkins M.J."/>
            <person name="Karaoz U."/>
            <person name="Brodie E.L."/>
            <person name="Williams K.H."/>
            <person name="Hubbard S.S."/>
            <person name="Banfield J.F."/>
        </authorList>
    </citation>
    <scope>NUCLEOTIDE SEQUENCE [LARGE SCALE GENOMIC DNA]</scope>
</reference>
<accession>A0A1F7Z2D7</accession>
<dbReference type="InterPro" id="IPR029044">
    <property type="entry name" value="Nucleotide-diphossugar_trans"/>
</dbReference>
<organism evidence="2 3">
    <name type="scientific">Candidatus Woesebacteria bacterium RIFCSPHIGHO2_01_FULL_44_21</name>
    <dbReference type="NCBI Taxonomy" id="1802503"/>
    <lineage>
        <taxon>Bacteria</taxon>
        <taxon>Candidatus Woeseibacteriota</taxon>
    </lineage>
</organism>
<gene>
    <name evidence="2" type="ORF">A2803_00105</name>
</gene>
<dbReference type="PANTHER" id="PTHR43630">
    <property type="entry name" value="POLY-BETA-1,6-N-ACETYL-D-GLUCOSAMINE SYNTHASE"/>
    <property type="match status" value="1"/>
</dbReference>
<comment type="caution">
    <text evidence="2">The sequence shown here is derived from an EMBL/GenBank/DDBJ whole genome shotgun (WGS) entry which is preliminary data.</text>
</comment>
<name>A0A1F7Z2D7_9BACT</name>
<dbReference type="EMBL" id="MGGP01000005">
    <property type="protein sequence ID" value="OGM33239.1"/>
    <property type="molecule type" value="Genomic_DNA"/>
</dbReference>
<dbReference type="PANTHER" id="PTHR43630:SF2">
    <property type="entry name" value="GLYCOSYLTRANSFERASE"/>
    <property type="match status" value="1"/>
</dbReference>
<dbReference type="Proteomes" id="UP000178870">
    <property type="component" value="Unassembled WGS sequence"/>
</dbReference>
<evidence type="ECO:0000313" key="2">
    <source>
        <dbReference type="EMBL" id="OGM33239.1"/>
    </source>
</evidence>
<feature type="domain" description="Glycosyltransferase 2-like" evidence="1">
    <location>
        <begin position="3"/>
        <end position="116"/>
    </location>
</feature>
<dbReference type="SUPFAM" id="SSF53448">
    <property type="entry name" value="Nucleotide-diphospho-sugar transferases"/>
    <property type="match status" value="1"/>
</dbReference>
<dbReference type="AlphaFoldDB" id="A0A1F7Z2D7"/>
<dbReference type="Pfam" id="PF00535">
    <property type="entry name" value="Glycos_transf_2"/>
    <property type="match status" value="1"/>
</dbReference>
<protein>
    <recommendedName>
        <fullName evidence="1">Glycosyltransferase 2-like domain-containing protein</fullName>
    </recommendedName>
</protein>